<evidence type="ECO:0000256" key="4">
    <source>
        <dbReference type="ARBA" id="ARBA00023306"/>
    </source>
</evidence>
<dbReference type="PROSITE" id="PS00292">
    <property type="entry name" value="CYCLINS"/>
    <property type="match status" value="1"/>
</dbReference>
<keyword evidence="3 5" id="KW-0195">Cyclin</keyword>
<dbReference type="AlphaFoldDB" id="A0A0R3X0W5"/>
<evidence type="ECO:0000313" key="9">
    <source>
        <dbReference type="EMBL" id="VDM31054.1"/>
    </source>
</evidence>
<dbReference type="Pfam" id="PF00134">
    <property type="entry name" value="Cyclin_N"/>
    <property type="match status" value="1"/>
</dbReference>
<accession>A0A0R3X0W5</accession>
<comment type="similarity">
    <text evidence="5">Belongs to the cyclin family.</text>
</comment>
<dbReference type="Pfam" id="PF02984">
    <property type="entry name" value="Cyclin_C"/>
    <property type="match status" value="1"/>
</dbReference>
<proteinExistence type="inferred from homology"/>
<gene>
    <name evidence="9" type="ORF">TTAC_LOCUS6787</name>
</gene>
<dbReference type="InterPro" id="IPR006671">
    <property type="entry name" value="Cyclin_N"/>
</dbReference>
<organism evidence="11">
    <name type="scientific">Hydatigena taeniaeformis</name>
    <name type="common">Feline tapeworm</name>
    <name type="synonym">Taenia taeniaeformis</name>
    <dbReference type="NCBI Taxonomy" id="6205"/>
    <lineage>
        <taxon>Eukaryota</taxon>
        <taxon>Metazoa</taxon>
        <taxon>Spiralia</taxon>
        <taxon>Lophotrochozoa</taxon>
        <taxon>Platyhelminthes</taxon>
        <taxon>Cestoda</taxon>
        <taxon>Eucestoda</taxon>
        <taxon>Cyclophyllidea</taxon>
        <taxon>Taeniidae</taxon>
        <taxon>Hydatigera</taxon>
    </lineage>
</organism>
<dbReference type="WBParaSite" id="TTAC_0000680201-mRNA-1">
    <property type="protein sequence ID" value="TTAC_0000680201-mRNA-1"/>
    <property type="gene ID" value="TTAC_0000680201"/>
</dbReference>
<evidence type="ECO:0000256" key="1">
    <source>
        <dbReference type="ARBA" id="ARBA00022618"/>
    </source>
</evidence>
<dbReference type="InterPro" id="IPR048258">
    <property type="entry name" value="Cyclins_cyclin-box"/>
</dbReference>
<dbReference type="SMART" id="SM01332">
    <property type="entry name" value="Cyclin_C"/>
    <property type="match status" value="1"/>
</dbReference>
<dbReference type="Gene3D" id="1.10.472.10">
    <property type="entry name" value="Cyclin-like"/>
    <property type="match status" value="2"/>
</dbReference>
<reference evidence="11" key="1">
    <citation type="submission" date="2017-02" db="UniProtKB">
        <authorList>
            <consortium name="WormBaseParasite"/>
        </authorList>
    </citation>
    <scope>IDENTIFICATION</scope>
</reference>
<keyword evidence="2" id="KW-0498">Mitosis</keyword>
<sequence length="398" mass="45847">MITRNKSRRGNASTDENVMDQGKVLKKSLSVRPRPILGEINQNLTQFPGTTASTSDQRLKRHLDVTSVNGLRELRKSVHHLSPQMRINFYRFYKQRMQVRSECLLMDSSRFANLHDKLILPDRIVDCVVQASFDYYQDVEFLLYPLPPLFLSGCVDLTPRMRHILVNWMVQVHQGYKLTTETLFLALRLLDRYIYRSANQVSREIFQLLGVTVLHIASKFLEIFPPDITDYSSLTEGCFDASDISVCEQMILKGMDFFINIPCPLFFLRRLSKSLGVDSLVHNLSKYFLELALQEYELAHRPANFLSTVALCLALAVINNTHVIDDVWDSKLAFLSGYRIDDVRESLQILARAVLRQSEPSKYRATYDKYRSDDLFQRVAAMPELESSTMHMLGGTPF</sequence>
<protein>
    <submittedName>
        <fullName evidence="11">Cyclin N-terminal domain-containing protein</fullName>
    </submittedName>
</protein>
<dbReference type="InterPro" id="IPR036915">
    <property type="entry name" value="Cyclin-like_sf"/>
</dbReference>
<evidence type="ECO:0000256" key="2">
    <source>
        <dbReference type="ARBA" id="ARBA00022776"/>
    </source>
</evidence>
<dbReference type="EMBL" id="UYWX01020322">
    <property type="protein sequence ID" value="VDM31054.1"/>
    <property type="molecule type" value="Genomic_DNA"/>
</dbReference>
<feature type="domain" description="Cyclin-like" evidence="7">
    <location>
        <begin position="167"/>
        <end position="253"/>
    </location>
</feature>
<keyword evidence="4" id="KW-0131">Cell cycle</keyword>
<dbReference type="OrthoDB" id="5590282at2759"/>
<evidence type="ECO:0000313" key="11">
    <source>
        <dbReference type="WBParaSite" id="TTAC_0000680201-mRNA-1"/>
    </source>
</evidence>
<dbReference type="STRING" id="6205.A0A0R3X0W5"/>
<reference evidence="9 10" key="2">
    <citation type="submission" date="2018-11" db="EMBL/GenBank/DDBJ databases">
        <authorList>
            <consortium name="Pathogen Informatics"/>
        </authorList>
    </citation>
    <scope>NUCLEOTIDE SEQUENCE [LARGE SCALE GENOMIC DNA]</scope>
</reference>
<name>A0A0R3X0W5_HYDTA</name>
<keyword evidence="10" id="KW-1185">Reference proteome</keyword>
<dbReference type="SUPFAM" id="SSF47954">
    <property type="entry name" value="Cyclin-like"/>
    <property type="match status" value="2"/>
</dbReference>
<dbReference type="InterPro" id="IPR004367">
    <property type="entry name" value="Cyclin_C-dom"/>
</dbReference>
<evidence type="ECO:0000259" key="7">
    <source>
        <dbReference type="SMART" id="SM00385"/>
    </source>
</evidence>
<evidence type="ECO:0000256" key="5">
    <source>
        <dbReference type="RuleBase" id="RU000383"/>
    </source>
</evidence>
<dbReference type="Proteomes" id="UP000274429">
    <property type="component" value="Unassembled WGS sequence"/>
</dbReference>
<evidence type="ECO:0000313" key="10">
    <source>
        <dbReference type="Proteomes" id="UP000274429"/>
    </source>
</evidence>
<feature type="region of interest" description="Disordered" evidence="6">
    <location>
        <begin position="1"/>
        <end position="25"/>
    </location>
</feature>
<dbReference type="InterPro" id="IPR013763">
    <property type="entry name" value="Cyclin-like_dom"/>
</dbReference>
<dbReference type="PANTHER" id="PTHR10177">
    <property type="entry name" value="CYCLINS"/>
    <property type="match status" value="1"/>
</dbReference>
<dbReference type="FunFam" id="1.10.472.10:FF:000001">
    <property type="entry name" value="G2/mitotic-specific cyclin"/>
    <property type="match status" value="1"/>
</dbReference>
<dbReference type="SMART" id="SM00385">
    <property type="entry name" value="CYCLIN"/>
    <property type="match status" value="2"/>
</dbReference>
<feature type="domain" description="Cyclin C-terminal" evidence="8">
    <location>
        <begin position="262"/>
        <end position="385"/>
    </location>
</feature>
<dbReference type="InterPro" id="IPR039361">
    <property type="entry name" value="Cyclin"/>
</dbReference>
<dbReference type="GO" id="GO:0051301">
    <property type="term" value="P:cell division"/>
    <property type="evidence" value="ECO:0007669"/>
    <property type="project" value="UniProtKB-KW"/>
</dbReference>
<evidence type="ECO:0000256" key="6">
    <source>
        <dbReference type="SAM" id="MobiDB-lite"/>
    </source>
</evidence>
<evidence type="ECO:0000259" key="8">
    <source>
        <dbReference type="SMART" id="SM01332"/>
    </source>
</evidence>
<keyword evidence="1" id="KW-0132">Cell division</keyword>
<feature type="domain" description="Cyclin-like" evidence="7">
    <location>
        <begin position="266"/>
        <end position="352"/>
    </location>
</feature>
<evidence type="ECO:0000256" key="3">
    <source>
        <dbReference type="ARBA" id="ARBA00023127"/>
    </source>
</evidence>